<dbReference type="PROSITE" id="PS00107">
    <property type="entry name" value="PROTEIN_KINASE_ATP"/>
    <property type="match status" value="1"/>
</dbReference>
<dbReference type="InterPro" id="IPR011009">
    <property type="entry name" value="Kinase-like_dom_sf"/>
</dbReference>
<dbReference type="Pfam" id="PF00069">
    <property type="entry name" value="Pkinase"/>
    <property type="match status" value="2"/>
</dbReference>
<feature type="binding site" evidence="10">
    <location>
        <position position="433"/>
    </location>
    <ligand>
        <name>ATP</name>
        <dbReference type="ChEBI" id="CHEBI:30616"/>
    </ligand>
</feature>
<dbReference type="PANTHER" id="PTHR11042">
    <property type="entry name" value="EUKARYOTIC TRANSLATION INITIATION FACTOR 2-ALPHA KINASE EIF2-ALPHA KINASE -RELATED"/>
    <property type="match status" value="1"/>
</dbReference>
<dbReference type="SMART" id="SM00220">
    <property type="entry name" value="S_TKc"/>
    <property type="match status" value="1"/>
</dbReference>
<evidence type="ECO:0000256" key="9">
    <source>
        <dbReference type="ARBA" id="ARBA00048679"/>
    </source>
</evidence>
<dbReference type="InterPro" id="IPR000719">
    <property type="entry name" value="Prot_kinase_dom"/>
</dbReference>
<evidence type="ECO:0000256" key="5">
    <source>
        <dbReference type="ARBA" id="ARBA00022777"/>
    </source>
</evidence>
<dbReference type="OrthoDB" id="1405469at2759"/>
<keyword evidence="4 10" id="KW-0547">Nucleotide-binding</keyword>
<accession>A0A139AP25</accession>
<evidence type="ECO:0000256" key="8">
    <source>
        <dbReference type="ARBA" id="ARBA00047899"/>
    </source>
</evidence>
<evidence type="ECO:0000256" key="4">
    <source>
        <dbReference type="ARBA" id="ARBA00022741"/>
    </source>
</evidence>
<comment type="catalytic activity">
    <reaction evidence="9">
        <text>L-seryl-[protein] + ATP = O-phospho-L-seryl-[protein] + ADP + H(+)</text>
        <dbReference type="Rhea" id="RHEA:17989"/>
        <dbReference type="Rhea" id="RHEA-COMP:9863"/>
        <dbReference type="Rhea" id="RHEA-COMP:11604"/>
        <dbReference type="ChEBI" id="CHEBI:15378"/>
        <dbReference type="ChEBI" id="CHEBI:29999"/>
        <dbReference type="ChEBI" id="CHEBI:30616"/>
        <dbReference type="ChEBI" id="CHEBI:83421"/>
        <dbReference type="ChEBI" id="CHEBI:456216"/>
        <dbReference type="EC" id="2.7.11.1"/>
    </reaction>
</comment>
<evidence type="ECO:0000256" key="7">
    <source>
        <dbReference type="ARBA" id="ARBA00037982"/>
    </source>
</evidence>
<dbReference type="GO" id="GO:0005524">
    <property type="term" value="F:ATP binding"/>
    <property type="evidence" value="ECO:0007669"/>
    <property type="project" value="UniProtKB-UniRule"/>
</dbReference>
<dbReference type="Gene3D" id="3.30.200.20">
    <property type="entry name" value="Phosphorylase Kinase, domain 1"/>
    <property type="match status" value="1"/>
</dbReference>
<name>A0A139AP25_GONPJ</name>
<dbReference type="InterPro" id="IPR017441">
    <property type="entry name" value="Protein_kinase_ATP_BS"/>
</dbReference>
<evidence type="ECO:0000259" key="12">
    <source>
        <dbReference type="PROSITE" id="PS50011"/>
    </source>
</evidence>
<protein>
    <recommendedName>
        <fullName evidence="1">non-specific serine/threonine protein kinase</fullName>
        <ecNumber evidence="1">2.7.11.1</ecNumber>
    </recommendedName>
</protein>
<feature type="region of interest" description="Disordered" evidence="11">
    <location>
        <begin position="329"/>
        <end position="358"/>
    </location>
</feature>
<keyword evidence="5 13" id="KW-0418">Kinase</keyword>
<dbReference type="GO" id="GO:0005737">
    <property type="term" value="C:cytoplasm"/>
    <property type="evidence" value="ECO:0007669"/>
    <property type="project" value="TreeGrafter"/>
</dbReference>
<dbReference type="SUPFAM" id="SSF56112">
    <property type="entry name" value="Protein kinase-like (PK-like)"/>
    <property type="match status" value="1"/>
</dbReference>
<dbReference type="InterPro" id="IPR050339">
    <property type="entry name" value="CC_SR_Kinase"/>
</dbReference>
<dbReference type="PROSITE" id="PS50011">
    <property type="entry name" value="PROTEIN_KINASE_DOM"/>
    <property type="match status" value="1"/>
</dbReference>
<keyword evidence="6 10" id="KW-0067">ATP-binding</keyword>
<evidence type="ECO:0000256" key="3">
    <source>
        <dbReference type="ARBA" id="ARBA00022679"/>
    </source>
</evidence>
<feature type="compositionally biased region" description="Low complexity" evidence="11">
    <location>
        <begin position="142"/>
        <end position="154"/>
    </location>
</feature>
<keyword evidence="3" id="KW-0808">Transferase</keyword>
<evidence type="ECO:0000256" key="11">
    <source>
        <dbReference type="SAM" id="MobiDB-lite"/>
    </source>
</evidence>
<keyword evidence="14" id="KW-1185">Reference proteome</keyword>
<dbReference type="GO" id="GO:0005634">
    <property type="term" value="C:nucleus"/>
    <property type="evidence" value="ECO:0007669"/>
    <property type="project" value="TreeGrafter"/>
</dbReference>
<comment type="catalytic activity">
    <reaction evidence="8">
        <text>L-threonyl-[protein] + ATP = O-phospho-L-threonyl-[protein] + ADP + H(+)</text>
        <dbReference type="Rhea" id="RHEA:46608"/>
        <dbReference type="Rhea" id="RHEA-COMP:11060"/>
        <dbReference type="Rhea" id="RHEA-COMP:11605"/>
        <dbReference type="ChEBI" id="CHEBI:15378"/>
        <dbReference type="ChEBI" id="CHEBI:30013"/>
        <dbReference type="ChEBI" id="CHEBI:30616"/>
        <dbReference type="ChEBI" id="CHEBI:61977"/>
        <dbReference type="ChEBI" id="CHEBI:456216"/>
        <dbReference type="EC" id="2.7.11.1"/>
    </reaction>
</comment>
<dbReference type="EC" id="2.7.11.1" evidence="1"/>
<dbReference type="InterPro" id="IPR008271">
    <property type="entry name" value="Ser/Thr_kinase_AS"/>
</dbReference>
<dbReference type="Proteomes" id="UP000070544">
    <property type="component" value="Unassembled WGS sequence"/>
</dbReference>
<dbReference type="GO" id="GO:0004674">
    <property type="term" value="F:protein serine/threonine kinase activity"/>
    <property type="evidence" value="ECO:0007669"/>
    <property type="project" value="UniProtKB-KW"/>
</dbReference>
<organism evidence="13 14">
    <name type="scientific">Gonapodya prolifera (strain JEL478)</name>
    <name type="common">Monoblepharis prolifera</name>
    <dbReference type="NCBI Taxonomy" id="1344416"/>
    <lineage>
        <taxon>Eukaryota</taxon>
        <taxon>Fungi</taxon>
        <taxon>Fungi incertae sedis</taxon>
        <taxon>Chytridiomycota</taxon>
        <taxon>Chytridiomycota incertae sedis</taxon>
        <taxon>Monoblepharidomycetes</taxon>
        <taxon>Monoblepharidales</taxon>
        <taxon>Gonapodyaceae</taxon>
        <taxon>Gonapodya</taxon>
    </lineage>
</organism>
<dbReference type="PROSITE" id="PS00108">
    <property type="entry name" value="PROTEIN_KINASE_ST"/>
    <property type="match status" value="1"/>
</dbReference>
<feature type="region of interest" description="Disordered" evidence="11">
    <location>
        <begin position="502"/>
        <end position="523"/>
    </location>
</feature>
<proteinExistence type="inferred from homology"/>
<evidence type="ECO:0000313" key="13">
    <source>
        <dbReference type="EMBL" id="KXS18511.1"/>
    </source>
</evidence>
<evidence type="ECO:0000256" key="1">
    <source>
        <dbReference type="ARBA" id="ARBA00012513"/>
    </source>
</evidence>
<reference evidence="13 14" key="1">
    <citation type="journal article" date="2015" name="Genome Biol. Evol.">
        <title>Phylogenomic analyses indicate that early fungi evolved digesting cell walls of algal ancestors of land plants.</title>
        <authorList>
            <person name="Chang Y."/>
            <person name="Wang S."/>
            <person name="Sekimoto S."/>
            <person name="Aerts A.L."/>
            <person name="Choi C."/>
            <person name="Clum A."/>
            <person name="LaButti K.M."/>
            <person name="Lindquist E.A."/>
            <person name="Yee Ngan C."/>
            <person name="Ohm R.A."/>
            <person name="Salamov A.A."/>
            <person name="Grigoriev I.V."/>
            <person name="Spatafora J.W."/>
            <person name="Berbee M.L."/>
        </authorList>
    </citation>
    <scope>NUCLEOTIDE SEQUENCE [LARGE SCALE GENOMIC DNA]</scope>
    <source>
        <strain evidence="13 14">JEL478</strain>
    </source>
</reference>
<dbReference type="EMBL" id="KQ965742">
    <property type="protein sequence ID" value="KXS18511.1"/>
    <property type="molecule type" value="Genomic_DNA"/>
</dbReference>
<comment type="similarity">
    <text evidence="7">Belongs to the protein kinase superfamily. Ser/Thr protein kinase family. GCN2 subfamily.</text>
</comment>
<evidence type="ECO:0000313" key="14">
    <source>
        <dbReference type="Proteomes" id="UP000070544"/>
    </source>
</evidence>
<evidence type="ECO:0000256" key="10">
    <source>
        <dbReference type="PROSITE-ProRule" id="PRU10141"/>
    </source>
</evidence>
<feature type="region of interest" description="Disordered" evidence="11">
    <location>
        <begin position="113"/>
        <end position="186"/>
    </location>
</feature>
<dbReference type="Gene3D" id="1.10.510.10">
    <property type="entry name" value="Transferase(Phosphotransferase) domain 1"/>
    <property type="match status" value="1"/>
</dbReference>
<evidence type="ECO:0000256" key="2">
    <source>
        <dbReference type="ARBA" id="ARBA00022527"/>
    </source>
</evidence>
<evidence type="ECO:0000256" key="6">
    <source>
        <dbReference type="ARBA" id="ARBA00022840"/>
    </source>
</evidence>
<dbReference type="FunFam" id="3.30.200.20:FF:000306">
    <property type="entry name" value="IKS protein kinase"/>
    <property type="match status" value="1"/>
</dbReference>
<keyword evidence="2" id="KW-0723">Serine/threonine-protein kinase</keyword>
<dbReference type="AlphaFoldDB" id="A0A139AP25"/>
<dbReference type="CDD" id="cd00180">
    <property type="entry name" value="PKc"/>
    <property type="match status" value="1"/>
</dbReference>
<dbReference type="STRING" id="1344416.A0A139AP25"/>
<gene>
    <name evidence="13" type="ORF">M427DRAFT_53887</name>
</gene>
<dbReference type="PANTHER" id="PTHR11042:SF138">
    <property type="entry name" value="SERINE_THREONINE-PROTEIN KINASE IKS1-RELATED"/>
    <property type="match status" value="1"/>
</dbReference>
<feature type="domain" description="Protein kinase" evidence="12">
    <location>
        <begin position="401"/>
        <end position="765"/>
    </location>
</feature>
<sequence length="775" mass="85011">MSNYSFEHASPPSTLPDDAAMGELDGGGIAPVSDFDFRGFPRTYGANGHPDPFVPSALAELPGNGRSSSSPVLISPSSSWQVVLRNKYQVVLFHPPTNALHVQRLGQFPQLALPRSPSRSRNLLLPPSGDDNGDLMDHHPARPSSRSSSTSATSGVSLEHAPHHTHSANGPTNPTPFPDDPYSPTNGPANCLSRLCPTCRQPLPAEETLLTTGTLDDVGPRYAPLAEKRVVREPVRANRPRRHTISGAAGDERNVEGYAEQQTLEPDALGDDGGGEFVNRNYFRLLEHARTSHESPSFHVIPGHSPSPAPAGRWEEISAEVETEPIEAVTPGDPLTVPYAVTSPRSSPSPPPESHDSSLIWHQSQYAPLHHPFRESPHAKPNGTPGLSPHLFNTGYYHRFFVQLRKLGRGRGGSVHLCDHVLDGEVLGRYAIKLCAVGESHRWLVSVLKEVKMLERLRHPNIIEYKHAWLEQYQLTPFGPPIPVLFILMELANASNLEDYVQMESSDTPRPPRPRRPSRLIASPASDPRPAFWYGGVGIDPSTGRRVRYLTERQIWHLLLDACSGLAHLHACGVVHRDVKPPNLLLHYGPRGIVELGPPAGWAGASGLSMDPDELPRVLLSDFGECEVINLAHVGNDRIHTGATGTLEFCAPEAIVPGGSGGDARSDMWSMGVVLYYMCYARLPWKEYEDVDALRREVEGYGGVSFPDDHSPRPSNLPADLPPRVTPELKRLIRRLMARNPSLRPTARDVLVEFGDRGGWGDRFYAQGGTSRGWM</sequence>
<feature type="region of interest" description="Disordered" evidence="11">
    <location>
        <begin position="1"/>
        <end position="25"/>
    </location>
</feature>